<name>A0A6B1DVX7_9CHLR</name>
<accession>A0A6B1DVX7</accession>
<feature type="domain" description="Putative restriction endonuclease" evidence="2">
    <location>
        <begin position="83"/>
        <end position="234"/>
    </location>
</feature>
<dbReference type="Pfam" id="PF05685">
    <property type="entry name" value="Uma2"/>
    <property type="match status" value="1"/>
</dbReference>
<reference evidence="3" key="1">
    <citation type="submission" date="2019-09" db="EMBL/GenBank/DDBJ databases">
        <title>Characterisation of the sponge microbiome using genome-centric metagenomics.</title>
        <authorList>
            <person name="Engelberts J.P."/>
            <person name="Robbins S.J."/>
            <person name="De Goeij J.M."/>
            <person name="Aranda M."/>
            <person name="Bell S.C."/>
            <person name="Webster N.S."/>
        </authorList>
    </citation>
    <scope>NUCLEOTIDE SEQUENCE</scope>
    <source>
        <strain evidence="3">SB0662_bin_9</strain>
    </source>
</reference>
<organism evidence="3">
    <name type="scientific">Caldilineaceae bacterium SB0662_bin_9</name>
    <dbReference type="NCBI Taxonomy" id="2605258"/>
    <lineage>
        <taxon>Bacteria</taxon>
        <taxon>Bacillati</taxon>
        <taxon>Chloroflexota</taxon>
        <taxon>Caldilineae</taxon>
        <taxon>Caldilineales</taxon>
        <taxon>Caldilineaceae</taxon>
    </lineage>
</organism>
<keyword evidence="3" id="KW-0540">Nuclease</keyword>
<sequence>MARQVTVRPVETPEVTTGESPSATGNGTSPDLVVPKGFSAERWGAITRLWHFLPDYPYEPQHQYFDDRTTDPDYPIEDFSVLTSPEHQSLAHSIYTTLRAWMPDHVRKEQDLRHIGLDSQVQPDIVVAADPIPAGGLLDLDASSPGLLLVVEVLSDTTQAKDRGFKMAFYAALGVQEYWLCNPNALVPSGAEAERRRTRSDYASGVPNEARIEIYTLNPDGAYDPEPVQPEVDTARYGDWPAYRSPVLGRVVRTWALSPPDHVLQWWDKTLGWRDLETQTKELAQSDGHTDGLQQGRLEGLEQGRLESLEISIAERLKLLAALDPPERDRLAANWRRFRRVPDIMDVLAAHTDLAATVGPEVPTQIRQRLEFTDP</sequence>
<dbReference type="PANTHER" id="PTHR34107">
    <property type="entry name" value="SLL0198 PROTEIN-RELATED"/>
    <property type="match status" value="1"/>
</dbReference>
<keyword evidence="3" id="KW-0378">Hydrolase</keyword>
<feature type="compositionally biased region" description="Low complexity" evidence="1">
    <location>
        <begin position="1"/>
        <end position="17"/>
    </location>
</feature>
<feature type="compositionally biased region" description="Polar residues" evidence="1">
    <location>
        <begin position="18"/>
        <end position="29"/>
    </location>
</feature>
<dbReference type="PANTHER" id="PTHR34107:SF4">
    <property type="entry name" value="SLL1222 PROTEIN"/>
    <property type="match status" value="1"/>
</dbReference>
<protein>
    <submittedName>
        <fullName evidence="3">Uma2 family endonuclease</fullName>
    </submittedName>
</protein>
<dbReference type="InterPro" id="IPR011335">
    <property type="entry name" value="Restrct_endonuc-II-like"/>
</dbReference>
<dbReference type="InterPro" id="IPR012296">
    <property type="entry name" value="Nuclease_put_TT1808"/>
</dbReference>
<proteinExistence type="predicted"/>
<evidence type="ECO:0000256" key="1">
    <source>
        <dbReference type="SAM" id="MobiDB-lite"/>
    </source>
</evidence>
<dbReference type="EMBL" id="VXPY01000099">
    <property type="protein sequence ID" value="MYD91501.1"/>
    <property type="molecule type" value="Genomic_DNA"/>
</dbReference>
<dbReference type="Gene3D" id="3.90.1570.10">
    <property type="entry name" value="tt1808, chain A"/>
    <property type="match status" value="1"/>
</dbReference>
<dbReference type="GO" id="GO:0004519">
    <property type="term" value="F:endonuclease activity"/>
    <property type="evidence" value="ECO:0007669"/>
    <property type="project" value="UniProtKB-KW"/>
</dbReference>
<dbReference type="InterPro" id="IPR008538">
    <property type="entry name" value="Uma2"/>
</dbReference>
<gene>
    <name evidence="3" type="ORF">F4Y08_14410</name>
</gene>
<dbReference type="CDD" id="cd06260">
    <property type="entry name" value="DUF820-like"/>
    <property type="match status" value="1"/>
</dbReference>
<comment type="caution">
    <text evidence="3">The sequence shown here is derived from an EMBL/GenBank/DDBJ whole genome shotgun (WGS) entry which is preliminary data.</text>
</comment>
<dbReference type="SUPFAM" id="SSF52980">
    <property type="entry name" value="Restriction endonuclease-like"/>
    <property type="match status" value="1"/>
</dbReference>
<keyword evidence="3" id="KW-0255">Endonuclease</keyword>
<evidence type="ECO:0000313" key="3">
    <source>
        <dbReference type="EMBL" id="MYD91501.1"/>
    </source>
</evidence>
<dbReference type="AlphaFoldDB" id="A0A6B1DVX7"/>
<feature type="region of interest" description="Disordered" evidence="1">
    <location>
        <begin position="1"/>
        <end position="30"/>
    </location>
</feature>
<evidence type="ECO:0000259" key="2">
    <source>
        <dbReference type="Pfam" id="PF05685"/>
    </source>
</evidence>